<feature type="region of interest" description="Disordered" evidence="3">
    <location>
        <begin position="2795"/>
        <end position="2868"/>
    </location>
</feature>
<dbReference type="PANTHER" id="PTHR38340:SF1">
    <property type="entry name" value="S-LAYER PROTEIN"/>
    <property type="match status" value="1"/>
</dbReference>
<evidence type="ECO:0000256" key="2">
    <source>
        <dbReference type="ARBA" id="ARBA00022525"/>
    </source>
</evidence>
<dbReference type="Pfam" id="PF00353">
    <property type="entry name" value="HemolysinCabind"/>
    <property type="match status" value="20"/>
</dbReference>
<dbReference type="GO" id="GO:0005576">
    <property type="term" value="C:extracellular region"/>
    <property type="evidence" value="ECO:0007669"/>
    <property type="project" value="UniProtKB-SubCell"/>
</dbReference>
<feature type="signal peptide" evidence="4">
    <location>
        <begin position="1"/>
        <end position="31"/>
    </location>
</feature>
<dbReference type="OrthoDB" id="3738669at2"/>
<accession>A0A1I1AWQ2</accession>
<dbReference type="RefSeq" id="WP_091200841.1">
    <property type="nucleotide sequence ID" value="NZ_FOKC01000011.1"/>
</dbReference>
<dbReference type="InterPro" id="IPR018511">
    <property type="entry name" value="Hemolysin-typ_Ca-bd_CS"/>
</dbReference>
<evidence type="ECO:0000313" key="7">
    <source>
        <dbReference type="Proteomes" id="UP000199113"/>
    </source>
</evidence>
<reference evidence="6" key="1">
    <citation type="submission" date="2016-10" db="EMBL/GenBank/DDBJ databases">
        <authorList>
            <person name="de Groot N.N."/>
        </authorList>
    </citation>
    <scope>NUCLEOTIDE SEQUENCE [LARGE SCALE GENOMIC DNA]</scope>
    <source>
        <strain evidence="6">CGMCC 1.10697</strain>
    </source>
</reference>
<keyword evidence="8" id="KW-1185">Reference proteome</keyword>
<dbReference type="InterPro" id="IPR001343">
    <property type="entry name" value="Hemolysn_Ca-bd"/>
</dbReference>
<evidence type="ECO:0000313" key="6">
    <source>
        <dbReference type="EMBL" id="SFB41962.1"/>
    </source>
</evidence>
<reference evidence="5 8" key="2">
    <citation type="submission" date="2017-12" db="EMBL/GenBank/DDBJ databases">
        <title>Pharmacopeia of the Arctic Ocean.</title>
        <authorList>
            <person name="Collins E."/>
            <person name="Ducluzeau A.-L."/>
        </authorList>
    </citation>
    <scope>NUCLEOTIDE SEQUENCE [LARGE SCALE GENOMIC DNA]</scope>
    <source>
        <strain evidence="5 8">DSM 23325</strain>
    </source>
</reference>
<keyword evidence="4" id="KW-0732">Signal</keyword>
<evidence type="ECO:0000256" key="4">
    <source>
        <dbReference type="SAM" id="SignalP"/>
    </source>
</evidence>
<sequence length="3600" mass="361951">MPSPLKSAFASSLALVVVGGLAVGAATPAQAAAPDAATTAVTGLFERLATDFLPQVASSTALAEQLPTLAVTPAGSVELKTAFAEALGSGGPLAEAGTQETLAALTSYIDGATGDDWTFTAANPNAFTISVGFTRTVSQQAGLDIRDQDGTLSLSTGTGIQVEGTLSGSFTFAYDPTTDLASLRSPSMTIATRAGLRDGEQLDAGLGILGVKVVGTAGDEDYNLSSNVATSWANPDNDAAGSLAYDNPTTPAVDDGELAADGAGSGLVTATRTGSLAGALVAQPRATDVVAGLPQVSATVTLTSQSPATFEAPSVTAEVPEAAEPFLTLTPRDLAAGLSQAASAIIGMQDAGDGDLPLMRGSIGNAIDAVGGIKAFLAEQVPDADPDDQTPGQPSFASLQDMLVALDTATYASGWSIDVLTDGADAAVFVPGPDIVNFTVRTTRSVDGTVELNPLGAATTGAGTFTATGLDATGVDFNGPQNTGGADLVGRKVSAGTSYGTVATIVDGNSLTLTAEGWSAGTPANGTTFAIEAADPKTGAPQLADALATTTGIATANADLSTATITPDVQVTLPMALDLSAPLTYLDGTVEVPDCDPGTGTAPCPFQQVDASGLGRIITSLPLASDRILLRGSKDARDVLVADADVTSPVQIATSSGFLGLSIGGNVVLATPADQHLQVLTLEPGADLPIPAFVEKVRLQAVADPGAETVFTQKLNGSVQANLAVSVDDAPDAFAPGQGSTALTVSGTVDGLADGIDAGDLTVTPANPARAALLQALDFEPDNPLSLFSGVQGALEGAGTDLTSLTGGGLDLPIPLVGSSVGQLLGAGASGAVGAAYTQNAGVPAVDATETTPEVPAVPATTTLTDPGAEFGATFIGRRIVVGSTVATIVDATETTLVLSPQFPKDPPVADTPYLVENELLGAVHVLQTMTPATLQETVAMAQASLGNDSTIDFGLVDDGGDAQLRLDLTWERAYGVSRSLSLELEEGQELIAASGGGELSIEASGTVNLRLLLPLSAAAMEDPLDNTLVDESASGVTFDVALAAEDAYMGASIGPVGIDLGKASDPGSVHAGFGVEATGGTGEDTPSIADYFTSDFDVAVTNGGADCDEAAQVLCAEFPIYVNGTKPSPTNENLTVTTSLGAGDSLATVFGEANTDITLPTGLQKILDGTAFKFDTLAEGLKQYLFYSEVALRTAASDGELPVIGKDLQAGADFMGATRVEIDDFIANNEDPTTVSGARGLLQTQLAQALDIPVNGPTGVQVDFTCTATLEPPAAPGVVTTPTPAAAGDTTQWVYKVVSTYTDAKGVKHDSIPSEATVVTNAATLTATPVATAKFNTVSWTKVPGATGYKVLRALQTGTVTPTAYRVVADLVGGSVLTFADKGAVAATTDYVAETKAYARVPGATCANDTSVLQIEGVTVALKMGTGKISPLNGCLDDVGGRGECITAKLGVDLGLPGLSLKTGESGSVSGSVGWALDVKLGLSRSRGFYIDTSDKYEFEVGAALRLDQATGTGPDLTAQLAIIDVDVDKLGSAPEFVGHFGIDMLDDKADLDSDLTLAEMGRLKVKDVIEVSVNAKVDINWHLQASADAALPGIGTDFRLTWSWGASSAATSPPPPTNPVKPTNNSTLVIQFNRVTLNTGEFFGQALKPYVQQLVDATKPLQPVIDTIFTPMPVISDLSKAAGGKAVTIASLAETFNTLPGGAQIKPFLDAIKIIKALTAVNCTGATCGVVIGSFTLAGPRVATTNATAGNASSLIATKDADKTAASNAIAAKDKSNNLATPGGTSKLADLKKVISIPVLEDPTKLFDLISGGDIALVEFDSGALSLGFQFQKSFGPIYTPPPVMMVIGGGASVTLRIAAGFDTYGIRRAIETGEGAQVLDSLYFKTVDASGRPIPVVQFTGYLEAGASVSIGILEVGVLGGIKLTVGFYWNDPNSDGKFRLFEFSGAVANNPICLFNVGGELSLYIKIFVVIGFSPFAVDFDFTLVNIKLLDFNLKPDCTPPPPRLGGRSGTVLYVFAGAHGGAGPRGDSAWAANKKDETWVVRQVPGYRDGTTEVPAAVEIRGLGLTESFPDPGGNAIETVVVDGRGYEGNLTISFTGGSAPVEPLEPPGPFDKTAVVFTGIGDDVIRTGEGDSWVDSGAGSDLVTTLDRTDLAEPVDPLEWATANVAGGTGADSITVGNGDDTVTGDGSLYAASVASLSVSLAPAADGTSGTTTLTDPLNAATVALPSDAALFAVDPLDSGADQIAAGLGRVRLSGNGGTDTIGTANDSPLADSAGIKAGTTGGSAGTEALYRARSSVLVGGAGSDVMKSGSADDTVYTGSYDTIGESGTGAGDAATDVNIVDTGVGSDTVYGSNGLDFVTTGSSATQKAVVYGGAGADVLTGGLGTDEIYGGPDDDYVVASPATVGEPGSASDVLGSARDVGVLPGAGSSEKLLVGGTGSDRIYGADGPSRIFGDTTVDACATQSDPVSKQPGETANALDASDLILGGNGVDVVNAGGAGDWVYASGAADRVCGNAGVDRLHGGDDDDLVHGGSGSDQGFGEAGADQVYGNDGDDALYGADGADRLQGNKGADWLDGGTEDDVLLGGTSQAGTTDGADVLLGAGGADVLVGDNAQTDVLISAPYPTDLGSTDATLGGDDHLVGGDDADAVRGGVGDDVAYGGTGDDHVEGDPGTDRIWGEAGDDDIVGGSSELASGLFAGSEPGRPDATDHLYGGSGQDVIAGDNARVTRTGTPHPLMAGRGLASTRSVDLADESAAAAPGLAGDDEIRGDADTDVIFGQRGADTLSLGDAADYGEGGPGSDLVHGDAGDDDVVGGSFTPATGATNPAGQPDAGDTLAGDAGEDVVLGDNGSVTRPAPTGASTTLLAAPVGSPLTANRLVVQRAITPYDLGETSSTAASGPDTITGDSDNDVLIGQGGDDRTDGGTGADYAEGGQGSDLVLGGSDDDDVAGGSFATITSGAAGATGQPDGADNVYGGAGSDLAIGDNGLLTRVTSGIDWRTLRANATQSARVPGRAVVLYDLNGVAPATATTTHASSDSLSGQEGVDVLLGQDGNDRISGGGDDDYVEGEGGADVIHGDLALSTSEIVAAPPGSAWSTPDADGAAVTAGQDDIAGGSSRQGYRDGDDLIHGDGDDDFVVGDNGSVARVVDGGTTDRVYAERYGSARVGHAKVRVAGGGAASTRFCPAVSPSATSTCETSGSWGKDTLLGDAGQDVLYGQDGDDTIRGGTDDDDIYGELGADVLFGEDGEDAILGDRGGVRNRYEDGSRSVSSSLTQPPAITYRSRLAGSVSRETDLLHDVNGTDLVGTATSAPMALDGITYGGVDRIRGGTGRDSIHAGAGDDLANGDSGGDAVFGGRGKDALWGGLGAACAPTNTACLINPGVNGEFIDHLFGGKDEDVIDWRPRGVYGAFNGTGWTGRTCSILEVPTTTKKDGTTDPCSWFEITDRADDSASTPSSTDNNQHHQGVDWMYGGWDRDVMQGDLSQNGPNEGDRLIDWSGVYNLYSHCNAAYGGFNDVRIPNPAMERFVREWATGVGAGRPAAGGSAPDVATAGTSAYDELALVNNADGKGHGTGSAYPSTPGHFDDAGACSGF</sequence>
<dbReference type="Proteomes" id="UP000233565">
    <property type="component" value="Unassembled WGS sequence"/>
</dbReference>
<dbReference type="InterPro" id="IPR050557">
    <property type="entry name" value="RTX_toxin/Mannuronan_C5-epim"/>
</dbReference>
<organism evidence="6 7">
    <name type="scientific">Nocardioides alpinus</name>
    <dbReference type="NCBI Taxonomy" id="748909"/>
    <lineage>
        <taxon>Bacteria</taxon>
        <taxon>Bacillati</taxon>
        <taxon>Actinomycetota</taxon>
        <taxon>Actinomycetes</taxon>
        <taxon>Propionibacteriales</taxon>
        <taxon>Nocardioidaceae</taxon>
        <taxon>Nocardioides</taxon>
    </lineage>
</organism>
<dbReference type="PANTHER" id="PTHR38340">
    <property type="entry name" value="S-LAYER PROTEIN"/>
    <property type="match status" value="1"/>
</dbReference>
<dbReference type="Proteomes" id="UP000199113">
    <property type="component" value="Unassembled WGS sequence"/>
</dbReference>
<evidence type="ECO:0000313" key="8">
    <source>
        <dbReference type="Proteomes" id="UP000233565"/>
    </source>
</evidence>
<feature type="compositionally biased region" description="Polar residues" evidence="3">
    <location>
        <begin position="2825"/>
        <end position="2834"/>
    </location>
</feature>
<keyword evidence="2" id="KW-0964">Secreted</keyword>
<dbReference type="STRING" id="748909.SAMN05192575_11133"/>
<evidence type="ECO:0000256" key="1">
    <source>
        <dbReference type="ARBA" id="ARBA00004613"/>
    </source>
</evidence>
<dbReference type="PROSITE" id="PS00330">
    <property type="entry name" value="HEMOLYSIN_CALCIUM"/>
    <property type="match status" value="4"/>
</dbReference>
<proteinExistence type="predicted"/>
<evidence type="ECO:0000256" key="3">
    <source>
        <dbReference type="SAM" id="MobiDB-lite"/>
    </source>
</evidence>
<dbReference type="EMBL" id="PJBV01000016">
    <property type="protein sequence ID" value="PKH40912.1"/>
    <property type="molecule type" value="Genomic_DNA"/>
</dbReference>
<protein>
    <submittedName>
        <fullName evidence="6">Ca2+-binding protein, RTX toxin-related</fullName>
    </submittedName>
</protein>
<evidence type="ECO:0000313" key="5">
    <source>
        <dbReference type="EMBL" id="PKH40912.1"/>
    </source>
</evidence>
<feature type="compositionally biased region" description="Basic and acidic residues" evidence="3">
    <location>
        <begin position="3263"/>
        <end position="3273"/>
    </location>
</feature>
<dbReference type="EMBL" id="FOKC01000011">
    <property type="protein sequence ID" value="SFB41962.1"/>
    <property type="molecule type" value="Genomic_DNA"/>
</dbReference>
<feature type="region of interest" description="Disordered" evidence="3">
    <location>
        <begin position="2897"/>
        <end position="2951"/>
    </location>
</feature>
<feature type="region of interest" description="Disordered" evidence="3">
    <location>
        <begin position="3037"/>
        <end position="3070"/>
    </location>
</feature>
<name>A0A1I1AWQ2_9ACTN</name>
<feature type="compositionally biased region" description="Low complexity" evidence="3">
    <location>
        <begin position="3037"/>
        <end position="3047"/>
    </location>
</feature>
<dbReference type="InterPro" id="IPR011049">
    <property type="entry name" value="Serralysin-like_metalloprot_C"/>
</dbReference>
<comment type="subcellular location">
    <subcellularLocation>
        <location evidence="1">Secreted</location>
    </subcellularLocation>
</comment>
<dbReference type="GO" id="GO:0005509">
    <property type="term" value="F:calcium ion binding"/>
    <property type="evidence" value="ECO:0007669"/>
    <property type="project" value="InterPro"/>
</dbReference>
<feature type="region of interest" description="Disordered" evidence="3">
    <location>
        <begin position="3261"/>
        <end position="3282"/>
    </location>
</feature>
<dbReference type="SUPFAM" id="SSF51120">
    <property type="entry name" value="beta-Roll"/>
    <property type="match status" value="9"/>
</dbReference>
<gene>
    <name evidence="5" type="ORF">CXG46_10625</name>
    <name evidence="6" type="ORF">SAMN05192575_11133</name>
</gene>
<feature type="chain" id="PRO_5011789913" evidence="4">
    <location>
        <begin position="32"/>
        <end position="3600"/>
    </location>
</feature>
<dbReference type="Gene3D" id="2.150.10.10">
    <property type="entry name" value="Serralysin-like metalloprotease, C-terminal"/>
    <property type="match status" value="9"/>
</dbReference>